<evidence type="ECO:0000313" key="2">
    <source>
        <dbReference type="Proteomes" id="UP001367508"/>
    </source>
</evidence>
<dbReference type="EMBL" id="JAYMYQ010000010">
    <property type="protein sequence ID" value="KAK7307915.1"/>
    <property type="molecule type" value="Genomic_DNA"/>
</dbReference>
<proteinExistence type="predicted"/>
<protein>
    <submittedName>
        <fullName evidence="1">Uncharacterized protein</fullName>
    </submittedName>
</protein>
<dbReference type="Proteomes" id="UP001367508">
    <property type="component" value="Unassembled WGS sequence"/>
</dbReference>
<accession>A0AAN9JYN6</accession>
<organism evidence="1 2">
    <name type="scientific">Canavalia gladiata</name>
    <name type="common">Sword bean</name>
    <name type="synonym">Dolichos gladiatus</name>
    <dbReference type="NCBI Taxonomy" id="3824"/>
    <lineage>
        <taxon>Eukaryota</taxon>
        <taxon>Viridiplantae</taxon>
        <taxon>Streptophyta</taxon>
        <taxon>Embryophyta</taxon>
        <taxon>Tracheophyta</taxon>
        <taxon>Spermatophyta</taxon>
        <taxon>Magnoliopsida</taxon>
        <taxon>eudicotyledons</taxon>
        <taxon>Gunneridae</taxon>
        <taxon>Pentapetalae</taxon>
        <taxon>rosids</taxon>
        <taxon>fabids</taxon>
        <taxon>Fabales</taxon>
        <taxon>Fabaceae</taxon>
        <taxon>Papilionoideae</taxon>
        <taxon>50 kb inversion clade</taxon>
        <taxon>NPAAA clade</taxon>
        <taxon>indigoferoid/millettioid clade</taxon>
        <taxon>Phaseoleae</taxon>
        <taxon>Canavalia</taxon>
    </lineage>
</organism>
<gene>
    <name evidence="1" type="ORF">VNO77_41391</name>
</gene>
<dbReference type="AlphaFoldDB" id="A0AAN9JYN6"/>
<evidence type="ECO:0000313" key="1">
    <source>
        <dbReference type="EMBL" id="KAK7307915.1"/>
    </source>
</evidence>
<name>A0AAN9JYN6_CANGL</name>
<keyword evidence="2" id="KW-1185">Reference proteome</keyword>
<reference evidence="1 2" key="1">
    <citation type="submission" date="2024-01" db="EMBL/GenBank/DDBJ databases">
        <title>The genomes of 5 underutilized Papilionoideae crops provide insights into root nodulation and disease resistanc.</title>
        <authorList>
            <person name="Jiang F."/>
        </authorList>
    </citation>
    <scope>NUCLEOTIDE SEQUENCE [LARGE SCALE GENOMIC DNA]</scope>
    <source>
        <strain evidence="1">LVBAO_FW01</strain>
        <tissue evidence="1">Leaves</tissue>
    </source>
</reference>
<comment type="caution">
    <text evidence="1">The sequence shown here is derived from an EMBL/GenBank/DDBJ whole genome shotgun (WGS) entry which is preliminary data.</text>
</comment>
<sequence>MKVTSPFSLKQHFSLLPFVINSPLFPLAPFPHRYLFPKISNEPWSTQLGSTNISSPKSWLCRVKRLQNLCLVECSFFGHKIVCSQNQQKLRSSVLGWKP</sequence>